<comment type="caution">
    <text evidence="1">The sequence shown here is derived from an EMBL/GenBank/DDBJ whole genome shotgun (WGS) entry which is preliminary data.</text>
</comment>
<accession>A0AAV7R3B2</accession>
<keyword evidence="2" id="KW-1185">Reference proteome</keyword>
<evidence type="ECO:0008006" key="3">
    <source>
        <dbReference type="Google" id="ProtNLM"/>
    </source>
</evidence>
<dbReference type="EMBL" id="JANPWB010000010">
    <property type="protein sequence ID" value="KAJ1145826.1"/>
    <property type="molecule type" value="Genomic_DNA"/>
</dbReference>
<proteinExistence type="predicted"/>
<evidence type="ECO:0000313" key="2">
    <source>
        <dbReference type="Proteomes" id="UP001066276"/>
    </source>
</evidence>
<name>A0AAV7R3B2_PLEWA</name>
<dbReference type="Proteomes" id="UP001066276">
    <property type="component" value="Chromosome 6"/>
</dbReference>
<evidence type="ECO:0000313" key="1">
    <source>
        <dbReference type="EMBL" id="KAJ1145826.1"/>
    </source>
</evidence>
<reference evidence="1" key="1">
    <citation type="journal article" date="2022" name="bioRxiv">
        <title>Sequencing and chromosome-scale assembly of the giantPleurodeles waltlgenome.</title>
        <authorList>
            <person name="Brown T."/>
            <person name="Elewa A."/>
            <person name="Iarovenko S."/>
            <person name="Subramanian E."/>
            <person name="Araus A.J."/>
            <person name="Petzold A."/>
            <person name="Susuki M."/>
            <person name="Suzuki K.-i.T."/>
            <person name="Hayashi T."/>
            <person name="Toyoda A."/>
            <person name="Oliveira C."/>
            <person name="Osipova E."/>
            <person name="Leigh N.D."/>
            <person name="Simon A."/>
            <person name="Yun M.H."/>
        </authorList>
    </citation>
    <scope>NUCLEOTIDE SEQUENCE</scope>
    <source>
        <strain evidence="1">20211129_DDA</strain>
        <tissue evidence="1">Liver</tissue>
    </source>
</reference>
<gene>
    <name evidence="1" type="ORF">NDU88_012110</name>
</gene>
<dbReference type="AlphaFoldDB" id="A0AAV7R3B2"/>
<protein>
    <recommendedName>
        <fullName evidence="3">Secreted protein</fullName>
    </recommendedName>
</protein>
<sequence length="133" mass="15055">MLPAYSLVAWLRVRLPSNKARVVFTLFSRLTVNFDVPPACSLVAWPRVRLPSNEARVLFTLFSRLTVNFRCAPAFTLRMSLCVADFSSCAHSCASSLFFLQRVLIHAQLCAHPAFFYFVEYCILEVPCTAMVI</sequence>
<organism evidence="1 2">
    <name type="scientific">Pleurodeles waltl</name>
    <name type="common">Iberian ribbed newt</name>
    <dbReference type="NCBI Taxonomy" id="8319"/>
    <lineage>
        <taxon>Eukaryota</taxon>
        <taxon>Metazoa</taxon>
        <taxon>Chordata</taxon>
        <taxon>Craniata</taxon>
        <taxon>Vertebrata</taxon>
        <taxon>Euteleostomi</taxon>
        <taxon>Amphibia</taxon>
        <taxon>Batrachia</taxon>
        <taxon>Caudata</taxon>
        <taxon>Salamandroidea</taxon>
        <taxon>Salamandridae</taxon>
        <taxon>Pleurodelinae</taxon>
        <taxon>Pleurodeles</taxon>
    </lineage>
</organism>